<evidence type="ECO:0000259" key="7">
    <source>
        <dbReference type="SMART" id="SM00849"/>
    </source>
</evidence>
<dbReference type="PANTHER" id="PTHR23131:SF2">
    <property type="entry name" value="LACTAMASE-LIKE PROTEIN APTB-RELATED"/>
    <property type="match status" value="1"/>
</dbReference>
<sequence length="340" mass="37619">MPSALAKINQSVWEDYLQAQDARLPALRPIERLSSRVIRVLGGNAGLMRLQGTNTYIIGTGESRLLVDTGQGEPFWIDHVKKVLEELGLAISAVLLTHWHSDHTGGVPDLIAYRPELAHQIYKCDPDRGQKGITDGQVFHVEGATVRAVFTPGHAHDHMCFKLDEENVLFTGDNVLGHGQTVFEDLGLFTKSLDIMANLHCQLGYPAHGDVLRDLPSKMREVVKQKQYRERQIYQGLVYSKADAAQQAGSDGGRGKGKGSLAIPALVRLLYGEVEPEVYKLAIEPSVSCTLAKLAEDRKVGFEMVGGEKCWFVRENRTSRITTRRIGEKRASSNNIAVTH</sequence>
<dbReference type="InterPro" id="IPR001279">
    <property type="entry name" value="Metallo-B-lactamas"/>
</dbReference>
<dbReference type="Gene3D" id="1.10.10.10">
    <property type="entry name" value="Winged helix-like DNA-binding domain superfamily/Winged helix DNA-binding domain"/>
    <property type="match status" value="1"/>
</dbReference>
<dbReference type="GO" id="GO:0046872">
    <property type="term" value="F:metal ion binding"/>
    <property type="evidence" value="ECO:0007669"/>
    <property type="project" value="UniProtKB-KW"/>
</dbReference>
<dbReference type="InterPro" id="IPR036866">
    <property type="entry name" value="RibonucZ/Hydroxyglut_hydro"/>
</dbReference>
<comment type="pathway">
    <text evidence="2">Secondary metabolite biosynthesis.</text>
</comment>
<evidence type="ECO:0000313" key="9">
    <source>
        <dbReference type="Proteomes" id="UP001320420"/>
    </source>
</evidence>
<dbReference type="Proteomes" id="UP001320420">
    <property type="component" value="Unassembled WGS sequence"/>
</dbReference>
<dbReference type="Pfam" id="PF00753">
    <property type="entry name" value="Lactamase_B"/>
    <property type="match status" value="2"/>
</dbReference>
<evidence type="ECO:0000256" key="2">
    <source>
        <dbReference type="ARBA" id="ARBA00005179"/>
    </source>
</evidence>
<keyword evidence="6" id="KW-0862">Zinc</keyword>
<dbReference type="Gene3D" id="3.60.15.10">
    <property type="entry name" value="Ribonuclease Z/Hydroxyacylglutathione hydrolase-like"/>
    <property type="match status" value="1"/>
</dbReference>
<proteinExistence type="inferred from homology"/>
<evidence type="ECO:0000256" key="6">
    <source>
        <dbReference type="ARBA" id="ARBA00022833"/>
    </source>
</evidence>
<dbReference type="InterPro" id="IPR050662">
    <property type="entry name" value="Sec-metab_biosynth-thioest"/>
</dbReference>
<keyword evidence="5" id="KW-0378">Hydrolase</keyword>
<dbReference type="AlphaFoldDB" id="A0AAN9URT3"/>
<evidence type="ECO:0000256" key="4">
    <source>
        <dbReference type="ARBA" id="ARBA00022723"/>
    </source>
</evidence>
<evidence type="ECO:0000256" key="5">
    <source>
        <dbReference type="ARBA" id="ARBA00022801"/>
    </source>
</evidence>
<evidence type="ECO:0000313" key="8">
    <source>
        <dbReference type="EMBL" id="KAK7754179.1"/>
    </source>
</evidence>
<dbReference type="InterPro" id="IPR047921">
    <property type="entry name" value="LACTB2-like_MBL-fold"/>
</dbReference>
<dbReference type="PANTHER" id="PTHR23131">
    <property type="entry name" value="ENDORIBONUCLEASE LACTB2"/>
    <property type="match status" value="1"/>
</dbReference>
<comment type="caution">
    <text evidence="8">The sequence shown here is derived from an EMBL/GenBank/DDBJ whole genome shotgun (WGS) entry which is preliminary data.</text>
</comment>
<dbReference type="EMBL" id="JAKJXP020000022">
    <property type="protein sequence ID" value="KAK7754179.1"/>
    <property type="molecule type" value="Genomic_DNA"/>
</dbReference>
<keyword evidence="4" id="KW-0479">Metal-binding</keyword>
<protein>
    <recommendedName>
        <fullName evidence="7">Metallo-beta-lactamase domain-containing protein</fullName>
    </recommendedName>
</protein>
<dbReference type="CDD" id="cd07722">
    <property type="entry name" value="LACTB2-like_MBL-fold"/>
    <property type="match status" value="1"/>
</dbReference>
<comment type="cofactor">
    <cofactor evidence="1">
        <name>Zn(2+)</name>
        <dbReference type="ChEBI" id="CHEBI:29105"/>
    </cofactor>
</comment>
<evidence type="ECO:0000256" key="1">
    <source>
        <dbReference type="ARBA" id="ARBA00001947"/>
    </source>
</evidence>
<dbReference type="InterPro" id="IPR036388">
    <property type="entry name" value="WH-like_DNA-bd_sf"/>
</dbReference>
<dbReference type="FunFam" id="3.60.15.10:FF:000041">
    <property type="entry name" value="Metallo-beta-lactamase domain protein"/>
    <property type="match status" value="1"/>
</dbReference>
<feature type="domain" description="Metallo-beta-lactamase" evidence="7">
    <location>
        <begin position="52"/>
        <end position="208"/>
    </location>
</feature>
<gene>
    <name evidence="8" type="ORF">SLS62_003756</name>
</gene>
<accession>A0AAN9URT3</accession>
<reference evidence="8 9" key="1">
    <citation type="submission" date="2024-02" db="EMBL/GenBank/DDBJ databases">
        <title>De novo assembly and annotation of 12 fungi associated with fruit tree decline syndrome in Ontario, Canada.</title>
        <authorList>
            <person name="Sulman M."/>
            <person name="Ellouze W."/>
            <person name="Ilyukhin E."/>
        </authorList>
    </citation>
    <scope>NUCLEOTIDE SEQUENCE [LARGE SCALE GENOMIC DNA]</scope>
    <source>
        <strain evidence="8 9">M11/M66-122</strain>
    </source>
</reference>
<organism evidence="8 9">
    <name type="scientific">Diatrype stigma</name>
    <dbReference type="NCBI Taxonomy" id="117547"/>
    <lineage>
        <taxon>Eukaryota</taxon>
        <taxon>Fungi</taxon>
        <taxon>Dikarya</taxon>
        <taxon>Ascomycota</taxon>
        <taxon>Pezizomycotina</taxon>
        <taxon>Sordariomycetes</taxon>
        <taxon>Xylariomycetidae</taxon>
        <taxon>Xylariales</taxon>
        <taxon>Diatrypaceae</taxon>
        <taxon>Diatrype</taxon>
    </lineage>
</organism>
<dbReference type="GO" id="GO:0044550">
    <property type="term" value="P:secondary metabolite biosynthetic process"/>
    <property type="evidence" value="ECO:0007669"/>
    <property type="project" value="UniProtKB-ARBA"/>
</dbReference>
<dbReference type="SUPFAM" id="SSF56281">
    <property type="entry name" value="Metallo-hydrolase/oxidoreductase"/>
    <property type="match status" value="1"/>
</dbReference>
<keyword evidence="9" id="KW-1185">Reference proteome</keyword>
<name>A0AAN9URT3_9PEZI</name>
<evidence type="ECO:0000256" key="3">
    <source>
        <dbReference type="ARBA" id="ARBA00007749"/>
    </source>
</evidence>
<comment type="similarity">
    <text evidence="3">Belongs to the metallo-beta-lactamase superfamily.</text>
</comment>
<dbReference type="GO" id="GO:0016787">
    <property type="term" value="F:hydrolase activity"/>
    <property type="evidence" value="ECO:0007669"/>
    <property type="project" value="UniProtKB-KW"/>
</dbReference>
<dbReference type="SMART" id="SM00849">
    <property type="entry name" value="Lactamase_B"/>
    <property type="match status" value="1"/>
</dbReference>